<dbReference type="SUPFAM" id="SSF52833">
    <property type="entry name" value="Thioredoxin-like"/>
    <property type="match status" value="1"/>
</dbReference>
<feature type="transmembrane region" description="Helical" evidence="8">
    <location>
        <begin position="182"/>
        <end position="203"/>
    </location>
</feature>
<comment type="pathway">
    <text evidence="3">One-carbon metabolism; methylamine degradation.</text>
</comment>
<comment type="caution">
    <text evidence="10">The sequence shown here is derived from an EMBL/GenBank/DDBJ whole genome shotgun (WGS) entry which is preliminary data.</text>
</comment>
<keyword evidence="5 8" id="KW-0812">Transmembrane</keyword>
<dbReference type="InterPro" id="IPR009908">
    <property type="entry name" value="Methylamine_util_MauE"/>
</dbReference>
<dbReference type="InterPro" id="IPR036249">
    <property type="entry name" value="Thioredoxin-like_sf"/>
</dbReference>
<name>A0ABW1XM72_9ALTE</name>
<evidence type="ECO:0000256" key="4">
    <source>
        <dbReference type="ARBA" id="ARBA00019078"/>
    </source>
</evidence>
<proteinExistence type="predicted"/>
<keyword evidence="6 8" id="KW-1133">Transmembrane helix</keyword>
<feature type="domain" description="Methylamine utilisation protein MauE" evidence="9">
    <location>
        <begin position="117"/>
        <end position="241"/>
    </location>
</feature>
<dbReference type="PROSITE" id="PS51354">
    <property type="entry name" value="GLUTAREDOXIN_2"/>
    <property type="match status" value="1"/>
</dbReference>
<evidence type="ECO:0000256" key="8">
    <source>
        <dbReference type="SAM" id="Phobius"/>
    </source>
</evidence>
<keyword evidence="11" id="KW-1185">Reference proteome</keyword>
<feature type="transmembrane region" description="Helical" evidence="8">
    <location>
        <begin position="89"/>
        <end position="109"/>
    </location>
</feature>
<reference evidence="11" key="1">
    <citation type="journal article" date="2019" name="Int. J. Syst. Evol. Microbiol.">
        <title>The Global Catalogue of Microorganisms (GCM) 10K type strain sequencing project: providing services to taxonomists for standard genome sequencing and annotation.</title>
        <authorList>
            <consortium name="The Broad Institute Genomics Platform"/>
            <consortium name="The Broad Institute Genome Sequencing Center for Infectious Disease"/>
            <person name="Wu L."/>
            <person name="Ma J."/>
        </authorList>
    </citation>
    <scope>NUCLEOTIDE SEQUENCE [LARGE SCALE GENOMIC DNA]</scope>
    <source>
        <strain evidence="11">CGMCC 1.16031</strain>
    </source>
</reference>
<dbReference type="Pfam" id="PF07291">
    <property type="entry name" value="MauE"/>
    <property type="match status" value="1"/>
</dbReference>
<comment type="function">
    <text evidence="1">May be specifically involved in the processing, transport, and/or maturation of the MADH beta-subunit.</text>
</comment>
<protein>
    <recommendedName>
        <fullName evidence="4">Methylamine utilization protein MauE</fullName>
    </recommendedName>
</protein>
<feature type="transmembrane region" description="Helical" evidence="8">
    <location>
        <begin position="115"/>
        <end position="136"/>
    </location>
</feature>
<organism evidence="10 11">
    <name type="scientific">Pseudobowmanella zhangzhouensis</name>
    <dbReference type="NCBI Taxonomy" id="1537679"/>
    <lineage>
        <taxon>Bacteria</taxon>
        <taxon>Pseudomonadati</taxon>
        <taxon>Pseudomonadota</taxon>
        <taxon>Gammaproteobacteria</taxon>
        <taxon>Alteromonadales</taxon>
        <taxon>Alteromonadaceae</taxon>
    </lineage>
</organism>
<evidence type="ECO:0000313" key="10">
    <source>
        <dbReference type="EMBL" id="MFC6440358.1"/>
    </source>
</evidence>
<keyword evidence="7 8" id="KW-0472">Membrane</keyword>
<evidence type="ECO:0000256" key="7">
    <source>
        <dbReference type="ARBA" id="ARBA00023136"/>
    </source>
</evidence>
<evidence type="ECO:0000259" key="9">
    <source>
        <dbReference type="Pfam" id="PF07291"/>
    </source>
</evidence>
<dbReference type="Proteomes" id="UP001596364">
    <property type="component" value="Unassembled WGS sequence"/>
</dbReference>
<dbReference type="RefSeq" id="WP_131258156.1">
    <property type="nucleotide sequence ID" value="NZ_JBHSUS010000001.1"/>
</dbReference>
<dbReference type="Gene3D" id="3.40.30.10">
    <property type="entry name" value="Glutaredoxin"/>
    <property type="match status" value="1"/>
</dbReference>
<evidence type="ECO:0000256" key="6">
    <source>
        <dbReference type="ARBA" id="ARBA00022989"/>
    </source>
</evidence>
<feature type="transmembrane region" description="Helical" evidence="8">
    <location>
        <begin position="157"/>
        <end position="176"/>
    </location>
</feature>
<accession>A0ABW1XM72</accession>
<gene>
    <name evidence="10" type="ORF">ACFP85_09385</name>
</gene>
<comment type="subcellular location">
    <subcellularLocation>
        <location evidence="2">Membrane</location>
        <topology evidence="2">Multi-pass membrane protein</topology>
    </subcellularLocation>
</comment>
<evidence type="ECO:0000256" key="3">
    <source>
        <dbReference type="ARBA" id="ARBA00004856"/>
    </source>
</evidence>
<sequence length="247" mass="27334">MTKRAVLYRMVTDQHICPYGLRSKDLLERQGFTVDDQPLRSRAETDAFKAEHEVKTTPQTFIDGERIGGYDDLCRYFGKPVKDKNRTSYQSVMAIFSVAFLLALAMQWATGQSVFAFSTVMLFVGFAMALLALQKLQDLYSFTNSFITYDVIAMRQLRYAYCYPFLEAWAGLAMIAGLSPVWYAPVAVFIGSVGAASVVKAVYIDQRELKCACVGGNSNVPLGFVSLTENVVMLAAGLWGISQIAAS</sequence>
<evidence type="ECO:0000256" key="5">
    <source>
        <dbReference type="ARBA" id="ARBA00022692"/>
    </source>
</evidence>
<dbReference type="EMBL" id="JBHSUS010000001">
    <property type="protein sequence ID" value="MFC6440358.1"/>
    <property type="molecule type" value="Genomic_DNA"/>
</dbReference>
<evidence type="ECO:0000313" key="11">
    <source>
        <dbReference type="Proteomes" id="UP001596364"/>
    </source>
</evidence>
<evidence type="ECO:0000256" key="2">
    <source>
        <dbReference type="ARBA" id="ARBA00004141"/>
    </source>
</evidence>
<evidence type="ECO:0000256" key="1">
    <source>
        <dbReference type="ARBA" id="ARBA00003475"/>
    </source>
</evidence>